<sequence length="2614" mass="300411">MDINFAEVAGYIVVCVVAWVVVKAIAFYLLGFSIGIIDPLRLRLRSLRIRDKLYMQFMYYSLWNGQLVIHGMSFLLPQKSDREGKEKKPISNRNPRSIPKWIQRLILRFLNLFKEFKIVLEKTEFKSIKVDLANITIIVKKNNLKASILIKDIYFGEKILLHGAVIDFSAVVNLEKSLRFENLILDVKLRNMKVSTLQFHSLRAIVNRKVSEETPSRVEEPTPEYCIEVIRTAIDKTRRALEPLERLSLAVDNITLYDIPYSTHPKLKTATDHLKYKISASSITLFASKLRVGSPGYKLLFAAEDAPINIKLTASSLMFSLHRTTCADASQAEVFEFCEIPSVSFYGDTNIFSNGHLIENENQPFDTIIKFVGHISSPIVDFEISQLSFLKSFHENIKVFTTVLTNSDASAKPCSGFERSNEYIEGKQVVATYFQHVLPHVESKITVEDPMFLVSDEDELLVHKCSILSIQTRSEKFALGGQSKDRQLYYNLKNVVELMDYTFAYHHQKRRFKHRILTLDNVSLMSMSRILPNIKIGMDANIDSCNVDLSELTTLMALNKIIRKVNSKILLVEEEYFSSLYEKFANELESTVHECTKSQAQNKKSECDIHPKHFLFNKLPNFFDGIKLSLRSFSVIAGARSVFMSKDVFTKLTSQSPGDLVDGELRKLSYKIDRIRIQLIGRSESYDNYEQSSDLDNSTKVSSNKSFSYDEIGLEDSSSTLSSDSDHLWILSCVFEDMVTTLFSETRTRRQEMTPKTIFRLPSSTIRLYPICKQMNKSKDESEDKIFLSVQTGKTKTMFSLMTIFLVISAVHTFKETFTKDVNCHKSESKAKRHLFEFAKAKKKSPLSCIAKSDILDILDFEFSATHFDSVIVLPNGVKTRLELFASELSFKNIKELSLNGHYFRFCVECPTISNSWVRMITIVNFSILGDLISILDQLKNHEDNQKNLRPSVTLSNEMWHFNIPHRFEMYQIFDNIPTMFKTIKQMVHSLKTSKNDTVIQPHVSKTPIVPKVRLTSKRWVFSVDDDPFESQLAMIFQVGLREQRSRLEKYEHFEQQFSKKLMGEKKEVKRTETFTENSDGKKRACNLPKVSSLLKRHSFSEVKSENDENKDGLETSADTENASKEMKEAEKLGIAFKTLQEQISKSWIRRIETIKVKEKVEFEKNFKFLWGNIDVTKFHADANKRILDFISSPALMNLIIEGIDIILGKPSCGIENIPGFIHDVGKGVPEDTKYSIMFPINLNANFLEIRCHLRDYPLPFVYMPNYLPGQPRSNEAAPISIQGDILLTEDMIRSNHEMRTIFVPLVPSCTLENDDPFYSLLIPRTLAPIKIYTNLNLGLKSNEDTMVTWGGSYSPALQQLMECFDNFSKPPVDPSPKLGFWDKIRNIFHARVSIKWNNDGQFHVVLKGSKNPYMIGGESAGFTVGLKGDITLGCNITGDPTKFLSFSSQQIFFGIPNLFAKPLFGWCRSSKNFLFFPSQEDTNLQKYAFYYYLLEMSDVKNLNKDIKVMRDNFFEKIAINLSGGIKLNVGFVFERMSSHKEERTLKSRPHWDVRMCNPLYVDDRSEFDSYRGFRSDFIHMSFDLLSNNRNSYNVMQLTPNAFKIFFKWWKSFSGNLPVRRGPLFGMNSMSPKFGVHLYTISYHADVAPLFICHMYHVLDPGEFTSRKKDQIEYVGLKAKTENFVMDLHQRKEVLHEYKQELDTTKKVTKLKFQEGDVSTFGIDIRTVQAQFKRRGLGDEKDVENYDIFDDDMTWYDPHDFDEFNFDSLENYVLSVKINPLLYSPKFVYRKQANYGDKYQVDVVTCKKIEPFRNSNYHECTLQPRVRSPLNLIDERIGVLRKEKDLAERELENSSITSGNEDFNATQMKLEKINAAISKVSELLQDLKSLENSDTSGEDIEEGYGKVAEHRDLNFSTIEWITKNNSFSKSFENRFYIFSMSLKWNEVVRDAVYKYIHLLDLNKEFSYITNHKAIKKIEDVIKGPRKTLSDTQSRSDEEDTEKHNVSSLKSDSVKGVDADDDVLAIFENDLRKFSGFSNYITHDNHVVQFVAPQIQLTTSKSPDSCTLLTSPSIKLKTVSFDANTTENQNNEDIFMNRYSLVLLKANVFVFHKDNFENYHDIFFDVNGYGQPNKDSWQPWLGIELCFDSKPLERDTLIKDFSGIFKFDRAFSFATLGDGNSEILQNRMVCQFPKTTISSNSRQYLALYDMIANLLVYVEPKSAHLKKEIERLLFRYDSSNLIHLQTLVTDLQRKIGAVSLVEKELAFRRHILDDAGIYDLDGIRKDKIESLIKLYILMKVLNAGSKEQAAEDQRLLLDIEANEIILHMLDDDGSAFLDIALAKSFFQRMQSSYGYNSNKLVIGIAQIFNLQKGVIFNDLMSPLRDSNKKTSSHNQPLIKVQWEIEKPIGGIKVIKNVETVLQGLAINVEQETITKLFAWAFPSEVENFIRQGSDGDSSEFDVESTTSDEVKNAYTDSNSFLSRGSFLEGDVSDIKSADDVDEMMKRSSDYMVINKMVINSFVLSVSYRGHGAKRLINVTDFVFVFPKLVFQHETMTKVDLTMVLKRVLLKSLLKHAGKFIGNKLKKHSVEGNKSNSTLKQLTDYKSFTDLEELKK</sequence>
<dbReference type="OMA" id="PNYFAKP"/>
<feature type="domain" description="FMP27 WPPW motif-containing RBG unit" evidence="6">
    <location>
        <begin position="1676"/>
        <end position="2145"/>
    </location>
</feature>
<feature type="region of interest" description="Disordered" evidence="2">
    <location>
        <begin position="1985"/>
        <end position="2013"/>
    </location>
</feature>
<dbReference type="STRING" id="4955.A0A1G4MIP8"/>
<dbReference type="SMART" id="SM01214">
    <property type="entry name" value="Fmp27_GFWDK"/>
    <property type="match status" value="1"/>
</dbReference>
<dbReference type="InterPro" id="IPR019415">
    <property type="entry name" value="FMP27_SW_RBG"/>
</dbReference>
<dbReference type="InterPro" id="IPR045167">
    <property type="entry name" value="Hobbit"/>
</dbReference>
<feature type="domain" description="FMP27 SW motif-containing RBG unit" evidence="5">
    <location>
        <begin position="1135"/>
        <end position="1238"/>
    </location>
</feature>
<evidence type="ECO:0000313" key="7">
    <source>
        <dbReference type="EMBL" id="SCW03764.1"/>
    </source>
</evidence>
<feature type="transmembrane region" description="Helical" evidence="3">
    <location>
        <begin position="12"/>
        <end position="37"/>
    </location>
</feature>
<feature type="compositionally biased region" description="Basic and acidic residues" evidence="2">
    <location>
        <begin position="1101"/>
        <end position="1114"/>
    </location>
</feature>
<dbReference type="InterPro" id="IPR019441">
    <property type="entry name" value="FMP27/BLTP2/Hobbit_GFWDK_RBG"/>
</dbReference>
<feature type="transmembrane region" description="Helical" evidence="3">
    <location>
        <begin position="57"/>
        <end position="77"/>
    </location>
</feature>
<feature type="coiled-coil region" evidence="1">
    <location>
        <begin position="1830"/>
        <end position="1893"/>
    </location>
</feature>
<dbReference type="Pfam" id="PF10344">
    <property type="entry name" value="Hobbit"/>
    <property type="match status" value="1"/>
</dbReference>
<dbReference type="PANTHER" id="PTHR15678">
    <property type="entry name" value="ANTIGEN MLAA-22-RELATED"/>
    <property type="match status" value="1"/>
</dbReference>
<evidence type="ECO:0000259" key="5">
    <source>
        <dbReference type="SMART" id="SM01215"/>
    </source>
</evidence>
<dbReference type="SMART" id="SM01215">
    <property type="entry name" value="Fmp27_SW"/>
    <property type="match status" value="1"/>
</dbReference>
<proteinExistence type="predicted"/>
<accession>A0A1G4MIP8</accession>
<dbReference type="PANTHER" id="PTHR15678:SF15">
    <property type="entry name" value="PROTEIN FMP27, MITOCHONDRIAL"/>
    <property type="match status" value="1"/>
</dbReference>
<evidence type="ECO:0000259" key="6">
    <source>
        <dbReference type="SMART" id="SM01216"/>
    </source>
</evidence>
<organism evidence="7 8">
    <name type="scientific">Lachancea fermentati</name>
    <name type="common">Zygosaccharomyces fermentati</name>
    <dbReference type="NCBI Taxonomy" id="4955"/>
    <lineage>
        <taxon>Eukaryota</taxon>
        <taxon>Fungi</taxon>
        <taxon>Dikarya</taxon>
        <taxon>Ascomycota</taxon>
        <taxon>Saccharomycotina</taxon>
        <taxon>Saccharomycetes</taxon>
        <taxon>Saccharomycetales</taxon>
        <taxon>Saccharomycetaceae</taxon>
        <taxon>Lachancea</taxon>
    </lineage>
</organism>
<dbReference type="InterPro" id="IPR019449">
    <property type="entry name" value="FMP27_WPPW_RBG"/>
</dbReference>
<evidence type="ECO:0000259" key="4">
    <source>
        <dbReference type="SMART" id="SM01214"/>
    </source>
</evidence>
<name>A0A1G4MIP8_LACFM</name>
<feature type="region of interest" description="Disordered" evidence="2">
    <location>
        <begin position="1101"/>
        <end position="1125"/>
    </location>
</feature>
<evidence type="ECO:0000256" key="2">
    <source>
        <dbReference type="SAM" id="MobiDB-lite"/>
    </source>
</evidence>
<dbReference type="Proteomes" id="UP000190831">
    <property type="component" value="Chromosome G"/>
</dbReference>
<keyword evidence="3" id="KW-1133">Transmembrane helix</keyword>
<keyword evidence="1" id="KW-0175">Coiled coil</keyword>
<keyword evidence="3" id="KW-0812">Transmembrane</keyword>
<evidence type="ECO:0000256" key="1">
    <source>
        <dbReference type="SAM" id="Coils"/>
    </source>
</evidence>
<feature type="domain" description="FMP27/BLTP2/Hobbit GFWDK motif-containing RBG unit" evidence="4">
    <location>
        <begin position="1256"/>
        <end position="1416"/>
    </location>
</feature>
<evidence type="ECO:0000313" key="8">
    <source>
        <dbReference type="Proteomes" id="UP000190831"/>
    </source>
</evidence>
<keyword evidence="8" id="KW-1185">Reference proteome</keyword>
<dbReference type="SMART" id="SM01216">
    <property type="entry name" value="Fmp27_WPPW"/>
    <property type="match status" value="1"/>
</dbReference>
<dbReference type="EMBL" id="LT598486">
    <property type="protein sequence ID" value="SCW03764.1"/>
    <property type="molecule type" value="Genomic_DNA"/>
</dbReference>
<protein>
    <submittedName>
        <fullName evidence="7">LAFE_0G17700g1_1</fullName>
    </submittedName>
</protein>
<evidence type="ECO:0000256" key="3">
    <source>
        <dbReference type="SAM" id="Phobius"/>
    </source>
</evidence>
<dbReference type="OrthoDB" id="1562405at2759"/>
<reference evidence="7 8" key="1">
    <citation type="submission" date="2016-03" db="EMBL/GenBank/DDBJ databases">
        <authorList>
            <person name="Devillers H."/>
        </authorList>
    </citation>
    <scope>NUCLEOTIDE SEQUENCE [LARGE SCALE GENOMIC DNA]</scope>
    <source>
        <strain evidence="7">CBS 6772</strain>
    </source>
</reference>
<gene>
    <name evidence="7" type="ORF">LAFE_0G17700G</name>
</gene>
<keyword evidence="3" id="KW-0472">Membrane</keyword>